<keyword evidence="4" id="KW-0106">Calcium</keyword>
<feature type="disulfide bond" evidence="7">
    <location>
        <begin position="119"/>
        <end position="136"/>
    </location>
</feature>
<dbReference type="InterPro" id="IPR024731">
    <property type="entry name" value="NELL2-like_EGF"/>
</dbReference>
<evidence type="ECO:0000259" key="10">
    <source>
        <dbReference type="PROSITE" id="PS50026"/>
    </source>
</evidence>
<dbReference type="SMART" id="SM00179">
    <property type="entry name" value="EGF_CA"/>
    <property type="match status" value="4"/>
</dbReference>
<evidence type="ECO:0000256" key="2">
    <source>
        <dbReference type="ARBA" id="ARBA00022729"/>
    </source>
</evidence>
<accession>A0A7M5WZ89</accession>
<dbReference type="Proteomes" id="UP000594262">
    <property type="component" value="Unplaced"/>
</dbReference>
<feature type="transmembrane region" description="Helical" evidence="8">
    <location>
        <begin position="246"/>
        <end position="269"/>
    </location>
</feature>
<dbReference type="InterPro" id="IPR018097">
    <property type="entry name" value="EGF_Ca-bd_CS"/>
</dbReference>
<evidence type="ECO:0000313" key="11">
    <source>
        <dbReference type="EnsemblMetazoa" id="CLYHEMP014790.2"/>
    </source>
</evidence>
<keyword evidence="12" id="KW-1185">Reference proteome</keyword>
<evidence type="ECO:0000256" key="9">
    <source>
        <dbReference type="SAM" id="SignalP"/>
    </source>
</evidence>
<dbReference type="InterPro" id="IPR001881">
    <property type="entry name" value="EGF-like_Ca-bd_dom"/>
</dbReference>
<evidence type="ECO:0000256" key="7">
    <source>
        <dbReference type="PROSITE-ProRule" id="PRU00076"/>
    </source>
</evidence>
<dbReference type="GeneID" id="136801527"/>
<feature type="domain" description="EGF-like" evidence="10">
    <location>
        <begin position="151"/>
        <end position="189"/>
    </location>
</feature>
<dbReference type="Pfam" id="PF00008">
    <property type="entry name" value="EGF"/>
    <property type="match status" value="1"/>
</dbReference>
<keyword evidence="1 7" id="KW-0245">EGF-like domain</keyword>
<keyword evidence="6" id="KW-0325">Glycoprotein</keyword>
<evidence type="ECO:0000256" key="5">
    <source>
        <dbReference type="ARBA" id="ARBA00023157"/>
    </source>
</evidence>
<evidence type="ECO:0000256" key="6">
    <source>
        <dbReference type="ARBA" id="ARBA00023180"/>
    </source>
</evidence>
<comment type="caution">
    <text evidence="7">Lacks conserved residue(s) required for the propagation of feature annotation.</text>
</comment>
<dbReference type="SUPFAM" id="SSF57196">
    <property type="entry name" value="EGF/Laminin"/>
    <property type="match status" value="1"/>
</dbReference>
<dbReference type="SUPFAM" id="SSF57184">
    <property type="entry name" value="Growth factor receptor domain"/>
    <property type="match status" value="1"/>
</dbReference>
<dbReference type="SMART" id="SM00181">
    <property type="entry name" value="EGF"/>
    <property type="match status" value="4"/>
</dbReference>
<keyword evidence="8" id="KW-0812">Transmembrane</keyword>
<protein>
    <recommendedName>
        <fullName evidence="10">EGF-like domain-containing protein</fullName>
    </recommendedName>
</protein>
<dbReference type="PANTHER" id="PTHR24039:SF28">
    <property type="entry name" value="EGF-LIKE DOMAIN-CONTAINING PROTEIN"/>
    <property type="match status" value="1"/>
</dbReference>
<evidence type="ECO:0000256" key="4">
    <source>
        <dbReference type="ARBA" id="ARBA00022837"/>
    </source>
</evidence>
<dbReference type="Gene3D" id="2.10.25.10">
    <property type="entry name" value="Laminin"/>
    <property type="match status" value="3"/>
</dbReference>
<evidence type="ECO:0000256" key="1">
    <source>
        <dbReference type="ARBA" id="ARBA00022536"/>
    </source>
</evidence>
<organism evidence="11 12">
    <name type="scientific">Clytia hemisphaerica</name>
    <dbReference type="NCBI Taxonomy" id="252671"/>
    <lineage>
        <taxon>Eukaryota</taxon>
        <taxon>Metazoa</taxon>
        <taxon>Cnidaria</taxon>
        <taxon>Hydrozoa</taxon>
        <taxon>Hydroidolina</taxon>
        <taxon>Leptothecata</taxon>
        <taxon>Obeliida</taxon>
        <taxon>Clytiidae</taxon>
        <taxon>Clytia</taxon>
    </lineage>
</organism>
<sequence>MSEAIYWCILTCVSAIFICSHIEGLHPSGEKDCELDHSDCRDCYNESGIQFCQCKQGFVGDGYNCRDRDECTTGSNFCDQNALCINTFGSYRCSCNQGYTGDGRTCTYFDECKLGLDDCSNETICVNTDSLQGYKCACQEGLTGDGKHCYDLDECEVYPYICPNMSECRNQYGNYSCVCGHGYEQDHGGHGCKDIDECAMNQNFTYCPQYHSCINKDGGYGCECLVDNCHPDRVEPKTTSSQKLKYVIIGSSTVAGCIILIVAVTFVVIKCKRKRNTRKRGPEISPSKTKTERYKTLTENVTRSPEGIRLNDFSNPLSIITSINMK</sequence>
<feature type="domain" description="EGF-like" evidence="10">
    <location>
        <begin position="67"/>
        <end position="107"/>
    </location>
</feature>
<keyword evidence="8" id="KW-0472">Membrane</keyword>
<dbReference type="Pfam" id="PF12947">
    <property type="entry name" value="EGF_3"/>
    <property type="match status" value="1"/>
</dbReference>
<name>A0A7M5WZ89_9CNID</name>
<evidence type="ECO:0000313" key="12">
    <source>
        <dbReference type="Proteomes" id="UP000594262"/>
    </source>
</evidence>
<dbReference type="AlphaFoldDB" id="A0A7M5WZ89"/>
<dbReference type="InterPro" id="IPR009030">
    <property type="entry name" value="Growth_fac_rcpt_cys_sf"/>
</dbReference>
<dbReference type="GO" id="GO:0005509">
    <property type="term" value="F:calcium ion binding"/>
    <property type="evidence" value="ECO:0007669"/>
    <property type="project" value="InterPro"/>
</dbReference>
<dbReference type="PROSITE" id="PS50026">
    <property type="entry name" value="EGF_3"/>
    <property type="match status" value="3"/>
</dbReference>
<dbReference type="Pfam" id="PF07645">
    <property type="entry name" value="EGF_CA"/>
    <property type="match status" value="2"/>
</dbReference>
<dbReference type="InterPro" id="IPR000742">
    <property type="entry name" value="EGF"/>
</dbReference>
<keyword evidence="5 7" id="KW-1015">Disulfide bond</keyword>
<feature type="domain" description="EGF-like" evidence="10">
    <location>
        <begin position="108"/>
        <end position="150"/>
    </location>
</feature>
<feature type="signal peptide" evidence="9">
    <location>
        <begin position="1"/>
        <end position="24"/>
    </location>
</feature>
<proteinExistence type="predicted"/>
<dbReference type="FunFam" id="2.10.25.10:FF:000038">
    <property type="entry name" value="Fibrillin 2"/>
    <property type="match status" value="2"/>
</dbReference>
<dbReference type="PROSITE" id="PS01186">
    <property type="entry name" value="EGF_2"/>
    <property type="match status" value="1"/>
</dbReference>
<dbReference type="CDD" id="cd00054">
    <property type="entry name" value="EGF_CA"/>
    <property type="match status" value="1"/>
</dbReference>
<dbReference type="InterPro" id="IPR000152">
    <property type="entry name" value="EGF-type_Asp/Asn_hydroxyl_site"/>
</dbReference>
<keyword evidence="3" id="KW-0677">Repeat</keyword>
<dbReference type="EnsemblMetazoa" id="CLYHEMT014790.2">
    <property type="protein sequence ID" value="CLYHEMP014790.2"/>
    <property type="gene ID" value="CLYHEMG014790"/>
</dbReference>
<evidence type="ECO:0000256" key="3">
    <source>
        <dbReference type="ARBA" id="ARBA00022737"/>
    </source>
</evidence>
<reference evidence="11" key="1">
    <citation type="submission" date="2021-01" db="UniProtKB">
        <authorList>
            <consortium name="EnsemblMetazoa"/>
        </authorList>
    </citation>
    <scope>IDENTIFICATION</scope>
</reference>
<dbReference type="RefSeq" id="XP_066914268.1">
    <property type="nucleotide sequence ID" value="XM_067058167.1"/>
</dbReference>
<dbReference type="PROSITE" id="PS00010">
    <property type="entry name" value="ASX_HYDROXYL"/>
    <property type="match status" value="2"/>
</dbReference>
<dbReference type="PROSITE" id="PS01187">
    <property type="entry name" value="EGF_CA"/>
    <property type="match status" value="2"/>
</dbReference>
<dbReference type="OrthoDB" id="5983152at2759"/>
<feature type="chain" id="PRO_5029631333" description="EGF-like domain-containing protein" evidence="9">
    <location>
        <begin position="25"/>
        <end position="326"/>
    </location>
</feature>
<dbReference type="InterPro" id="IPR049883">
    <property type="entry name" value="NOTCH1_EGF-like"/>
</dbReference>
<evidence type="ECO:0000256" key="8">
    <source>
        <dbReference type="SAM" id="Phobius"/>
    </source>
</evidence>
<keyword evidence="2 9" id="KW-0732">Signal</keyword>
<dbReference type="PANTHER" id="PTHR24039">
    <property type="entry name" value="FIBRILLIN-RELATED"/>
    <property type="match status" value="1"/>
</dbReference>
<keyword evidence="8" id="KW-1133">Transmembrane helix</keyword>